<feature type="transmembrane region" description="Helical" evidence="1">
    <location>
        <begin position="102"/>
        <end position="130"/>
    </location>
</feature>
<dbReference type="EMBL" id="CP121308">
    <property type="protein sequence ID" value="WFP90855.1"/>
    <property type="molecule type" value="Genomic_DNA"/>
</dbReference>
<keyword evidence="1" id="KW-1133">Transmembrane helix</keyword>
<name>A0ABY8HH66_ENSAD</name>
<evidence type="ECO:0008006" key="4">
    <source>
        <dbReference type="Google" id="ProtNLM"/>
    </source>
</evidence>
<dbReference type="RefSeq" id="WP_034797371.1">
    <property type="nucleotide sequence ID" value="NZ_CP015880.1"/>
</dbReference>
<organism evidence="2 3">
    <name type="scientific">Ensifer adhaerens</name>
    <name type="common">Sinorhizobium morelense</name>
    <dbReference type="NCBI Taxonomy" id="106592"/>
    <lineage>
        <taxon>Bacteria</taxon>
        <taxon>Pseudomonadati</taxon>
        <taxon>Pseudomonadota</taxon>
        <taxon>Alphaproteobacteria</taxon>
        <taxon>Hyphomicrobiales</taxon>
        <taxon>Rhizobiaceae</taxon>
        <taxon>Sinorhizobium/Ensifer group</taxon>
        <taxon>Ensifer</taxon>
    </lineage>
</organism>
<reference evidence="2 3" key="1">
    <citation type="submission" date="2023-03" db="EMBL/GenBank/DDBJ databases">
        <title>Comparative genome and transcriptome analysis combination mining strategies for increasing vitamin B12 production of Ensifer adhaerens strain.</title>
        <authorList>
            <person name="Yongheng L."/>
        </authorList>
    </citation>
    <scope>NUCLEOTIDE SEQUENCE [LARGE SCALE GENOMIC DNA]</scope>
    <source>
        <strain evidence="2 3">Casida A-T305</strain>
    </source>
</reference>
<feature type="transmembrane region" description="Helical" evidence="1">
    <location>
        <begin position="142"/>
        <end position="163"/>
    </location>
</feature>
<dbReference type="GeneID" id="29519512"/>
<feature type="transmembrane region" description="Helical" evidence="1">
    <location>
        <begin position="41"/>
        <end position="60"/>
    </location>
</feature>
<proteinExistence type="predicted"/>
<dbReference type="Proteomes" id="UP001214094">
    <property type="component" value="Chromosome"/>
</dbReference>
<feature type="transmembrane region" description="Helical" evidence="1">
    <location>
        <begin position="72"/>
        <end position="96"/>
    </location>
</feature>
<evidence type="ECO:0000313" key="3">
    <source>
        <dbReference type="Proteomes" id="UP001214094"/>
    </source>
</evidence>
<keyword evidence="1" id="KW-0812">Transmembrane</keyword>
<accession>A0ABY8HH66</accession>
<evidence type="ECO:0000313" key="2">
    <source>
        <dbReference type="EMBL" id="WFP90855.1"/>
    </source>
</evidence>
<protein>
    <recommendedName>
        <fullName evidence="4">Yip1 domain-containing protein</fullName>
    </recommendedName>
</protein>
<keyword evidence="3" id="KW-1185">Reference proteome</keyword>
<evidence type="ECO:0000256" key="1">
    <source>
        <dbReference type="SAM" id="Phobius"/>
    </source>
</evidence>
<feature type="transmembrane region" description="Helical" evidence="1">
    <location>
        <begin position="169"/>
        <end position="189"/>
    </location>
</feature>
<keyword evidence="1" id="KW-0472">Membrane</keyword>
<gene>
    <name evidence="2" type="ORF">P4B07_00305</name>
</gene>
<sequence>MPLLDEVLAYIRGLWLLAQGNEEGFRWLDFSESGLWRSFTSMLWCLPAIAVTWASWRLYYLSVMPDGTTIGIGFIFKLLVVDLVSWLLPLVLIAILSRPLGFAGAVVPIVVTTNWLSVPLSYAMAVPAAIRVVIPGSQGLTSFIWLTLLVISVAVLFRLLRMVTGNQTLLASALTALFLLPSMMIGDLLQRFFGLIPTS</sequence>